<dbReference type="GO" id="GO:0004113">
    <property type="term" value="F:2',3'-cyclic-nucleotide 3'-phosphodiesterase activity"/>
    <property type="evidence" value="ECO:0007669"/>
    <property type="project" value="InterPro"/>
</dbReference>
<evidence type="ECO:0000313" key="3">
    <source>
        <dbReference type="EMBL" id="SFC78542.1"/>
    </source>
</evidence>
<comment type="similarity">
    <text evidence="2">Belongs to the 2H phosphoesterase superfamily. ThpR family.</text>
</comment>
<keyword evidence="3" id="KW-0436">Ligase</keyword>
<feature type="active site" description="Proton donor" evidence="2">
    <location>
        <position position="36"/>
    </location>
</feature>
<evidence type="ECO:0000256" key="2">
    <source>
        <dbReference type="HAMAP-Rule" id="MF_01940"/>
    </source>
</evidence>
<dbReference type="GO" id="GO:0016874">
    <property type="term" value="F:ligase activity"/>
    <property type="evidence" value="ECO:0007669"/>
    <property type="project" value="UniProtKB-KW"/>
</dbReference>
<comment type="function">
    <text evidence="2">Hydrolyzes RNA 2',3'-cyclic phosphodiester to an RNA 2'-phosphomonoester.</text>
</comment>
<organism evidence="3 4">
    <name type="scientific">Tropicimonas isoalkanivorans</name>
    <dbReference type="NCBI Taxonomy" id="441112"/>
    <lineage>
        <taxon>Bacteria</taxon>
        <taxon>Pseudomonadati</taxon>
        <taxon>Pseudomonadota</taxon>
        <taxon>Alphaproteobacteria</taxon>
        <taxon>Rhodobacterales</taxon>
        <taxon>Roseobacteraceae</taxon>
        <taxon>Tropicimonas</taxon>
    </lineage>
</organism>
<dbReference type="PANTHER" id="PTHR35561:SF1">
    <property type="entry name" value="RNA 2',3'-CYCLIC PHOSPHODIESTERASE"/>
    <property type="match status" value="1"/>
</dbReference>
<dbReference type="RefSeq" id="WP_093361471.1">
    <property type="nucleotide sequence ID" value="NZ_FOLG01000009.1"/>
</dbReference>
<keyword evidence="1 2" id="KW-0378">Hydrolase</keyword>
<feature type="short sequence motif" description="HXTX 1" evidence="2">
    <location>
        <begin position="36"/>
        <end position="39"/>
    </location>
</feature>
<dbReference type="InterPro" id="IPR009097">
    <property type="entry name" value="Cyclic_Pdiesterase"/>
</dbReference>
<dbReference type="PANTHER" id="PTHR35561">
    <property type="entry name" value="RNA 2',3'-CYCLIC PHOSPHODIESTERASE"/>
    <property type="match status" value="1"/>
</dbReference>
<evidence type="ECO:0000256" key="1">
    <source>
        <dbReference type="ARBA" id="ARBA00022801"/>
    </source>
</evidence>
<dbReference type="Pfam" id="PF13563">
    <property type="entry name" value="2_5_RNA_ligase2"/>
    <property type="match status" value="1"/>
</dbReference>
<dbReference type="OrthoDB" id="9793819at2"/>
<dbReference type="AlphaFoldDB" id="A0A1I1M1A7"/>
<protein>
    <recommendedName>
        <fullName evidence="2">RNA 2',3'-cyclic phosphodiesterase</fullName>
        <shortName evidence="2">RNA 2',3'-CPDase</shortName>
        <ecNumber evidence="2">3.1.4.58</ecNumber>
    </recommendedName>
</protein>
<accession>A0A1I1M1A7</accession>
<feature type="short sequence motif" description="HXTX 2" evidence="2">
    <location>
        <begin position="118"/>
        <end position="121"/>
    </location>
</feature>
<dbReference type="GO" id="GO:0008664">
    <property type="term" value="F:RNA 2',3'-cyclic 3'-phosphodiesterase activity"/>
    <property type="evidence" value="ECO:0007669"/>
    <property type="project" value="UniProtKB-EC"/>
</dbReference>
<dbReference type="SUPFAM" id="SSF55144">
    <property type="entry name" value="LigT-like"/>
    <property type="match status" value="1"/>
</dbReference>
<dbReference type="EC" id="3.1.4.58" evidence="2"/>
<keyword evidence="4" id="KW-1185">Reference proteome</keyword>
<name>A0A1I1M1A7_9RHOB</name>
<proteinExistence type="inferred from homology"/>
<dbReference type="NCBIfam" id="TIGR02258">
    <property type="entry name" value="2_5_ligase"/>
    <property type="match status" value="1"/>
</dbReference>
<sequence length="179" mass="19679">MRCFIAIPLPEPLRDRLADIQDGLPCGRATPPENLHLTLAFLGEIETDQAVAVHEALASLHAAQFEVQVAGLDLFGGKAPKILVAGVHRSEPLLALHASVRRKLTPALTLPRERYRPHVTLARFNRPPGRDEIARLGMFLQANALFEAPPFDVEGFSLYQSELGHGPARHTELAFYPLA</sequence>
<evidence type="ECO:0000313" key="4">
    <source>
        <dbReference type="Proteomes" id="UP000198728"/>
    </source>
</evidence>
<dbReference type="Proteomes" id="UP000198728">
    <property type="component" value="Unassembled WGS sequence"/>
</dbReference>
<gene>
    <name evidence="3" type="ORF">SAMN04488094_10990</name>
</gene>
<reference evidence="3 4" key="1">
    <citation type="submission" date="2016-10" db="EMBL/GenBank/DDBJ databases">
        <authorList>
            <person name="de Groot N.N."/>
        </authorList>
    </citation>
    <scope>NUCLEOTIDE SEQUENCE [LARGE SCALE GENOMIC DNA]</scope>
    <source>
        <strain evidence="3 4">DSM 19548</strain>
    </source>
</reference>
<dbReference type="STRING" id="441112.SAMN04488094_10990"/>
<dbReference type="Gene3D" id="3.90.1140.10">
    <property type="entry name" value="Cyclic phosphodiesterase"/>
    <property type="match status" value="1"/>
</dbReference>
<dbReference type="HAMAP" id="MF_01940">
    <property type="entry name" value="RNA_CPDase"/>
    <property type="match status" value="1"/>
</dbReference>
<feature type="active site" description="Proton acceptor" evidence="2">
    <location>
        <position position="118"/>
    </location>
</feature>
<dbReference type="InterPro" id="IPR004175">
    <property type="entry name" value="RNA_CPDase"/>
</dbReference>
<comment type="catalytic activity">
    <reaction evidence="2">
        <text>a 3'-end 2',3'-cyclophospho-ribonucleotide-RNA + H2O = a 3'-end 2'-phospho-ribonucleotide-RNA + H(+)</text>
        <dbReference type="Rhea" id="RHEA:11828"/>
        <dbReference type="Rhea" id="RHEA-COMP:10464"/>
        <dbReference type="Rhea" id="RHEA-COMP:17353"/>
        <dbReference type="ChEBI" id="CHEBI:15377"/>
        <dbReference type="ChEBI" id="CHEBI:15378"/>
        <dbReference type="ChEBI" id="CHEBI:83064"/>
        <dbReference type="ChEBI" id="CHEBI:173113"/>
        <dbReference type="EC" id="3.1.4.58"/>
    </reaction>
</comment>
<dbReference type="EMBL" id="FOLG01000009">
    <property type="protein sequence ID" value="SFC78542.1"/>
    <property type="molecule type" value="Genomic_DNA"/>
</dbReference>